<keyword evidence="2" id="KW-0433">Leucine-rich repeat</keyword>
<dbReference type="SMART" id="SM00365">
    <property type="entry name" value="LRR_SD22"/>
    <property type="match status" value="6"/>
</dbReference>
<keyword evidence="4" id="KW-0677">Repeat</keyword>
<dbReference type="EMBL" id="JAUSWN010000003">
    <property type="protein sequence ID" value="MDQ0478787.1"/>
    <property type="molecule type" value="Genomic_DNA"/>
</dbReference>
<feature type="compositionally biased region" description="Basic and acidic residues" evidence="5">
    <location>
        <begin position="975"/>
        <end position="1001"/>
    </location>
</feature>
<keyword evidence="10" id="KW-1185">Reference proteome</keyword>
<dbReference type="Pfam" id="PF13855">
    <property type="entry name" value="LRR_8"/>
    <property type="match status" value="2"/>
</dbReference>
<dbReference type="Gene3D" id="2.60.40.10">
    <property type="entry name" value="Immunoglobulins"/>
    <property type="match status" value="1"/>
</dbReference>
<dbReference type="InterPro" id="IPR003591">
    <property type="entry name" value="Leu-rich_rpt_typical-subtyp"/>
</dbReference>
<evidence type="ECO:0000256" key="4">
    <source>
        <dbReference type="ARBA" id="ARBA00022737"/>
    </source>
</evidence>
<dbReference type="InterPro" id="IPR032675">
    <property type="entry name" value="LRR_dom_sf"/>
</dbReference>
<feature type="domain" description="NEAT" evidence="8">
    <location>
        <begin position="412"/>
        <end position="546"/>
    </location>
</feature>
<sequence>MNRKILKSTKSMGIVLSSALILGGISSYSVYANVADNLPISKQILKEVNWAEVKSVPEISKVELGDFYTSINKYRIQFKLPLFDKTMNLYRNNITSIKVNNLVYSNCDELTEDNQYRFSSIGLELSVNAFNKENNEVIISSQGFNDTKIIINKQGQLIEQKELISPLANTISMDINNKISEKEKENIDNTSANSKNSSDDLFSSEDEVKIKTLPKVTNSRYGEIYGRVEYEISLEQNDRLDDYIRSVSELTVNGVKHKDNFNFSTNEYHLSYMGGLELNDHSFTKEVNTIIMKSKKYNTMVIKIKKDGTLVSQQEFKSEKNKENTPPMLTIKKSITVEKGNKINLMENVKAIDEEDGIITDKVKIDYGTLDINNPKKGIYKVIYSVTDSKGKTVTDTCEVNVIGKLISTENLEDGTYTLNFKARRIDKPENSSMLEDFFNKNVKMDVKNGKIKLTMLNTMYAYSLYDFRIESNNVFNETVAKNYGTPNKDGEYEMQTFEVPIENLNDEHIGGVLVGMMGGKKTEIGDMSKYTKVKFIFDKECTKGWDGFVIKKEEKDSELNLINALKKNELDTNKDGKISKEELANAKGVIDLSNQGIENITMLSDLGPNVTELYLNGNNIEILPKGIFNNLTGLKKLSLAGNTLHAIPSDIFGKLTNLENLNLNSNKLKIVSKDSLSNLKKLKHLGLSKNQLTRIEDNSFDDLVCLNELFLSNNKLTEFPTSIGKLNSLNTLYADNNKIEKLPKEFSLLKNLTNITLQNNRISEISTEIYKNLTNVKEFNLSDNQLKNIPENLLEIMPNLKDLNVSLNKLQFLPKLSVDKYISIPQKDILNLKLASYNNTLKWTQDFSILDLYCWTIIIDKYSTKGNIPNNFKEYKNALNNKTAKEFLKGKIDWKITTELQRKKANGEYETLKEFSEEINEDVLTGDFSDISIKSGEEYRIIKTISSIGSGETRSFSEISNYIVPKIDNISDVNNKDEQENNQNKPKESEDKPSENSKEDSLKIKNGLYSLLIKTLKEGSDEPSMAGGYIENTNYEVKDGKQYLLLKLNRIDWMKNIVATVDGDTITPTIVKTIKNDKCEEKGIIKFEVNSPKSQIKLTMNVEPMGNARVSFRIIPEIDSLTLIKENDIKDSEQKPSEKPLEHDQQSKPKDNTSKPTNQEQEKSKEDFNQNKDSEGKSKESQNKPSQKSEVKPEVTKSISVVTLKENSNEPSMAGEYLDKNLKYIERDGKKFFALTVTRIDWMKNISILVDGVETKYSKKENGNLAELTFEVNNENSEIKLQMNVVPMGNARVAFRVLNKNTVSVEKTDDKSNEQANQKTSDTKQSEKEKKDKNKDKDIKMQKVSEKILKVVENKNLKEGIYENVQATLSWENKKQEQLIKENLVIKTKATITKEKEIVVQMELTGKYALNSKIFVDGKEILVKEVTKDRKKIMLSGEEHDVKPDIQNKKIIEFKLPNINSKIELAVEKPDQPNNDIKAIINLKDDLVSKSLDKNTLPKELVKETLSNKKNETKEDKNTNTENNKEVLKEDKEKKLSKGNKQESGEKSDLKTTTSEKSNNNAKSRKNNEDLSKKRHSLASIDEVEQTVQNEDKTNKISIQKSLPKTGLPINTEILAGLGAILSGVGVAFKKRFKK</sequence>
<dbReference type="NCBIfam" id="TIGR01167">
    <property type="entry name" value="LPXTG_anchor"/>
    <property type="match status" value="1"/>
</dbReference>
<feature type="compositionally biased region" description="Basic and acidic residues" evidence="5">
    <location>
        <begin position="1161"/>
        <end position="1196"/>
    </location>
</feature>
<dbReference type="InterPro" id="IPR001611">
    <property type="entry name" value="Leu-rich_rpt"/>
</dbReference>
<evidence type="ECO:0000256" key="1">
    <source>
        <dbReference type="ARBA" id="ARBA00004196"/>
    </source>
</evidence>
<dbReference type="PROSITE" id="PS50978">
    <property type="entry name" value="NEAT"/>
    <property type="match status" value="3"/>
</dbReference>
<dbReference type="InterPro" id="IPR050541">
    <property type="entry name" value="LRR_TM_domain-containing"/>
</dbReference>
<dbReference type="Pfam" id="PF16403">
    <property type="entry name" value="Bact_surface_Ig-like"/>
    <property type="match status" value="1"/>
</dbReference>
<evidence type="ECO:0000256" key="2">
    <source>
        <dbReference type="ARBA" id="ARBA00022614"/>
    </source>
</evidence>
<keyword evidence="6" id="KW-1133">Transmembrane helix</keyword>
<evidence type="ECO:0000259" key="8">
    <source>
        <dbReference type="PROSITE" id="PS50978"/>
    </source>
</evidence>
<dbReference type="PANTHER" id="PTHR24369">
    <property type="entry name" value="ANTIGEN BSP, PUTATIVE-RELATED"/>
    <property type="match status" value="1"/>
</dbReference>
<protein>
    <submittedName>
        <fullName evidence="9">LPXTG-motif cell wall-anchored protein</fullName>
    </submittedName>
</protein>
<gene>
    <name evidence="9" type="ORF">QOZ93_000515</name>
</gene>
<accession>A0ABU0JNY0</accession>
<organism evidence="9 10">
    <name type="scientific">Hathewaya limosa</name>
    <name type="common">Clostridium limosum</name>
    <dbReference type="NCBI Taxonomy" id="1536"/>
    <lineage>
        <taxon>Bacteria</taxon>
        <taxon>Bacillati</taxon>
        <taxon>Bacillota</taxon>
        <taxon>Clostridia</taxon>
        <taxon>Eubacteriales</taxon>
        <taxon>Clostridiaceae</taxon>
        <taxon>Hathewaya</taxon>
    </lineage>
</organism>
<dbReference type="Gene3D" id="2.60.40.1850">
    <property type="match status" value="3"/>
</dbReference>
<keyword evidence="6" id="KW-0472">Membrane</keyword>
<evidence type="ECO:0000256" key="5">
    <source>
        <dbReference type="SAM" id="MobiDB-lite"/>
    </source>
</evidence>
<dbReference type="Gene3D" id="3.80.10.10">
    <property type="entry name" value="Ribonuclease Inhibitor"/>
    <property type="match status" value="1"/>
</dbReference>
<dbReference type="InterPro" id="IPR006635">
    <property type="entry name" value="NEAT_dom"/>
</dbReference>
<comment type="subcellular location">
    <subcellularLocation>
        <location evidence="1">Cell envelope</location>
    </subcellularLocation>
</comment>
<feature type="compositionally biased region" description="Basic and acidic residues" evidence="5">
    <location>
        <begin position="1504"/>
        <end position="1551"/>
    </location>
</feature>
<dbReference type="Pfam" id="PF05031">
    <property type="entry name" value="NEAT"/>
    <property type="match status" value="3"/>
</dbReference>
<evidence type="ECO:0000256" key="6">
    <source>
        <dbReference type="SAM" id="Phobius"/>
    </source>
</evidence>
<feature type="transmembrane region" description="Helical" evidence="6">
    <location>
        <begin position="1609"/>
        <end position="1630"/>
    </location>
</feature>
<reference evidence="9 10" key="1">
    <citation type="submission" date="2023-07" db="EMBL/GenBank/DDBJ databases">
        <title>Genomic Encyclopedia of Type Strains, Phase IV (KMG-IV): sequencing the most valuable type-strain genomes for metagenomic binning, comparative biology and taxonomic classification.</title>
        <authorList>
            <person name="Goeker M."/>
        </authorList>
    </citation>
    <scope>NUCLEOTIDE SEQUENCE [LARGE SCALE GENOMIC DNA]</scope>
    <source>
        <strain evidence="9 10">DSM 1400</strain>
    </source>
</reference>
<dbReference type="RefSeq" id="WP_307354989.1">
    <property type="nucleotide sequence ID" value="NZ_BAAACJ010000025.1"/>
</dbReference>
<dbReference type="SUPFAM" id="SSF52058">
    <property type="entry name" value="L domain-like"/>
    <property type="match status" value="1"/>
</dbReference>
<feature type="region of interest" description="Disordered" evidence="5">
    <location>
        <begin position="1127"/>
        <end position="1198"/>
    </location>
</feature>
<feature type="region of interest" description="Disordered" evidence="5">
    <location>
        <begin position="971"/>
        <end position="1001"/>
    </location>
</feature>
<feature type="domain" description="NEAT" evidence="8">
    <location>
        <begin position="1005"/>
        <end position="1135"/>
    </location>
</feature>
<dbReference type="Proteomes" id="UP001224418">
    <property type="component" value="Unassembled WGS sequence"/>
</dbReference>
<proteinExistence type="predicted"/>
<feature type="region of interest" description="Disordered" evidence="5">
    <location>
        <begin position="1307"/>
        <end position="1340"/>
    </location>
</feature>
<dbReference type="SMART" id="SM00725">
    <property type="entry name" value="NEAT"/>
    <property type="match status" value="3"/>
</dbReference>
<evidence type="ECO:0000259" key="7">
    <source>
        <dbReference type="PROSITE" id="PS50222"/>
    </source>
</evidence>
<dbReference type="InterPro" id="IPR037250">
    <property type="entry name" value="NEAT_dom_sf"/>
</dbReference>
<dbReference type="PROSITE" id="PS51450">
    <property type="entry name" value="LRR"/>
    <property type="match status" value="3"/>
</dbReference>
<feature type="domain" description="EF-hand" evidence="7">
    <location>
        <begin position="569"/>
        <end position="594"/>
    </location>
</feature>
<dbReference type="SMART" id="SM00364">
    <property type="entry name" value="LRR_BAC"/>
    <property type="match status" value="6"/>
</dbReference>
<dbReference type="CDD" id="cd06920">
    <property type="entry name" value="NEAT"/>
    <property type="match status" value="3"/>
</dbReference>
<dbReference type="SUPFAM" id="SSF158911">
    <property type="entry name" value="NEAT domain-like"/>
    <property type="match status" value="3"/>
</dbReference>
<keyword evidence="3" id="KW-0732">Signal</keyword>
<feature type="domain" description="NEAT" evidence="8">
    <location>
        <begin position="1193"/>
        <end position="1316"/>
    </location>
</feature>
<dbReference type="PROSITE" id="PS50222">
    <property type="entry name" value="EF_HAND_2"/>
    <property type="match status" value="1"/>
</dbReference>
<dbReference type="InterPro" id="IPR032179">
    <property type="entry name" value="Cry22Aa_Ig-like"/>
</dbReference>
<dbReference type="PROSITE" id="PS00018">
    <property type="entry name" value="EF_HAND_1"/>
    <property type="match status" value="1"/>
</dbReference>
<evidence type="ECO:0000313" key="10">
    <source>
        <dbReference type="Proteomes" id="UP001224418"/>
    </source>
</evidence>
<evidence type="ECO:0000256" key="3">
    <source>
        <dbReference type="ARBA" id="ARBA00022729"/>
    </source>
</evidence>
<keyword evidence="6" id="KW-0812">Transmembrane</keyword>
<name>A0ABU0JNY0_HATLI</name>
<dbReference type="InterPro" id="IPR018247">
    <property type="entry name" value="EF_Hand_1_Ca_BS"/>
</dbReference>
<dbReference type="InterPro" id="IPR002048">
    <property type="entry name" value="EF_hand_dom"/>
</dbReference>
<dbReference type="SMART" id="SM00369">
    <property type="entry name" value="LRR_TYP"/>
    <property type="match status" value="9"/>
</dbReference>
<evidence type="ECO:0000313" key="9">
    <source>
        <dbReference type="EMBL" id="MDQ0478787.1"/>
    </source>
</evidence>
<comment type="caution">
    <text evidence="9">The sequence shown here is derived from an EMBL/GenBank/DDBJ whole genome shotgun (WGS) entry which is preliminary data.</text>
</comment>
<feature type="compositionally biased region" description="Basic and acidic residues" evidence="5">
    <location>
        <begin position="1322"/>
        <end position="1340"/>
    </location>
</feature>
<feature type="compositionally biased region" description="Basic and acidic residues" evidence="5">
    <location>
        <begin position="1127"/>
        <end position="1154"/>
    </location>
</feature>
<feature type="region of interest" description="Disordered" evidence="5">
    <location>
        <begin position="1504"/>
        <end position="1583"/>
    </location>
</feature>
<dbReference type="InterPro" id="IPR013783">
    <property type="entry name" value="Ig-like_fold"/>
</dbReference>
<dbReference type="PANTHER" id="PTHR24369:SF211">
    <property type="entry name" value="LEUCINE-RICH REPEAT-CONTAINING PROTEIN 15-LIKE"/>
    <property type="match status" value="1"/>
</dbReference>